<keyword evidence="1" id="KW-1133">Transmembrane helix</keyword>
<evidence type="ECO:0000313" key="2">
    <source>
        <dbReference type="EMBL" id="KAJ1358942.1"/>
    </source>
</evidence>
<comment type="caution">
    <text evidence="2">The sequence shown here is derived from an EMBL/GenBank/DDBJ whole genome shotgun (WGS) entry which is preliminary data.</text>
</comment>
<dbReference type="EMBL" id="JAHQIW010003518">
    <property type="protein sequence ID" value="KAJ1358942.1"/>
    <property type="molecule type" value="Genomic_DNA"/>
</dbReference>
<keyword evidence="3" id="KW-1185">Reference proteome</keyword>
<evidence type="ECO:0000256" key="1">
    <source>
        <dbReference type="SAM" id="Phobius"/>
    </source>
</evidence>
<gene>
    <name evidence="2" type="ORF">KIN20_017514</name>
</gene>
<keyword evidence="1" id="KW-0472">Membrane</keyword>
<reference evidence="2" key="1">
    <citation type="submission" date="2021-06" db="EMBL/GenBank/DDBJ databases">
        <title>Parelaphostrongylus tenuis whole genome reference sequence.</title>
        <authorList>
            <person name="Garwood T.J."/>
            <person name="Larsen P.A."/>
            <person name="Fountain-Jones N.M."/>
            <person name="Garbe J.R."/>
            <person name="Macchietto M.G."/>
            <person name="Kania S.A."/>
            <person name="Gerhold R.W."/>
            <person name="Richards J.E."/>
            <person name="Wolf T.M."/>
        </authorList>
    </citation>
    <scope>NUCLEOTIDE SEQUENCE</scope>
    <source>
        <strain evidence="2">MNPRO001-30</strain>
        <tissue evidence="2">Meninges</tissue>
    </source>
</reference>
<accession>A0AAD5N0X8</accession>
<feature type="transmembrane region" description="Helical" evidence="1">
    <location>
        <begin position="28"/>
        <end position="50"/>
    </location>
</feature>
<evidence type="ECO:0000313" key="3">
    <source>
        <dbReference type="Proteomes" id="UP001196413"/>
    </source>
</evidence>
<sequence>MPPEGFVTTMEPITSDYRFRRNDSMDVFVIHFHFCLFHATNGLLIYSVALKMHLIMLNDR</sequence>
<dbReference type="AlphaFoldDB" id="A0AAD5N0X8"/>
<protein>
    <submittedName>
        <fullName evidence="2">Uncharacterized protein</fullName>
    </submittedName>
</protein>
<name>A0AAD5N0X8_PARTN</name>
<dbReference type="Proteomes" id="UP001196413">
    <property type="component" value="Unassembled WGS sequence"/>
</dbReference>
<proteinExistence type="predicted"/>
<organism evidence="2 3">
    <name type="scientific">Parelaphostrongylus tenuis</name>
    <name type="common">Meningeal worm</name>
    <dbReference type="NCBI Taxonomy" id="148309"/>
    <lineage>
        <taxon>Eukaryota</taxon>
        <taxon>Metazoa</taxon>
        <taxon>Ecdysozoa</taxon>
        <taxon>Nematoda</taxon>
        <taxon>Chromadorea</taxon>
        <taxon>Rhabditida</taxon>
        <taxon>Rhabditina</taxon>
        <taxon>Rhabditomorpha</taxon>
        <taxon>Strongyloidea</taxon>
        <taxon>Metastrongylidae</taxon>
        <taxon>Parelaphostrongylus</taxon>
    </lineage>
</organism>
<keyword evidence="1" id="KW-0812">Transmembrane</keyword>